<sequence length="257" mass="29834">MQYVNFFIYFCRKITYIAKKMAESAIITGQYVRLQPTVASVGDRILAQILDWIILFAYVMLAIIIAADIIKTEWYYIITIGVIPLFYTLLMEIFNQGQSIGKMIMNMQVVKLDGSRPTLGSYLMRWLLFMIDGPMTSYMGLIVMVLTRNNQRLGDLAAGTVVIKKQKYKKIQISLDEYDYLSKGYVPRYPQAADLSLEQIDIITHTLSMQQSDFAERTAQLARKVCEKLNIERKETDDTAFLRRIVRDYQYYALEEI</sequence>
<evidence type="ECO:0000256" key="5">
    <source>
        <dbReference type="SAM" id="Phobius"/>
    </source>
</evidence>
<dbReference type="AlphaFoldDB" id="A0A1H0FED7"/>
<dbReference type="InterPro" id="IPR010432">
    <property type="entry name" value="RDD"/>
</dbReference>
<dbReference type="EMBL" id="FNIW01000005">
    <property type="protein sequence ID" value="SDN92970.1"/>
    <property type="molecule type" value="Genomic_DNA"/>
</dbReference>
<dbReference type="Proteomes" id="UP000198779">
    <property type="component" value="Unassembled WGS sequence"/>
</dbReference>
<organism evidence="8 10">
    <name type="scientific">Prevotella communis</name>
    <dbReference type="NCBI Taxonomy" id="2913614"/>
    <lineage>
        <taxon>Bacteria</taxon>
        <taxon>Pseudomonadati</taxon>
        <taxon>Bacteroidota</taxon>
        <taxon>Bacteroidia</taxon>
        <taxon>Bacteroidales</taxon>
        <taxon>Prevotellaceae</taxon>
        <taxon>Prevotella</taxon>
    </lineage>
</organism>
<dbReference type="Proteomes" id="UP000199134">
    <property type="component" value="Unassembled WGS sequence"/>
</dbReference>
<evidence type="ECO:0000256" key="2">
    <source>
        <dbReference type="ARBA" id="ARBA00022692"/>
    </source>
</evidence>
<proteinExistence type="predicted"/>
<gene>
    <name evidence="8" type="ORF">SAMN04487900_105132</name>
    <name evidence="7" type="ORF">SAMN04487901_101327</name>
</gene>
<keyword evidence="4 5" id="KW-0472">Membrane</keyword>
<dbReference type="PANTHER" id="PTHR38480:SF1">
    <property type="entry name" value="SLR0254 PROTEIN"/>
    <property type="match status" value="1"/>
</dbReference>
<keyword evidence="3 5" id="KW-1133">Transmembrane helix</keyword>
<reference evidence="8 9" key="1">
    <citation type="submission" date="2016-10" db="EMBL/GenBank/DDBJ databases">
        <authorList>
            <person name="Varghese N."/>
            <person name="Submissions S."/>
        </authorList>
    </citation>
    <scope>NUCLEOTIDE SEQUENCE</scope>
    <source>
        <strain evidence="8">BP1-145</strain>
        <strain evidence="9">BP1-148</strain>
    </source>
</reference>
<evidence type="ECO:0000313" key="10">
    <source>
        <dbReference type="Proteomes" id="UP000199134"/>
    </source>
</evidence>
<accession>A0A1G7SJW1</accession>
<keyword evidence="9" id="KW-1185">Reference proteome</keyword>
<evidence type="ECO:0000256" key="4">
    <source>
        <dbReference type="ARBA" id="ARBA00023136"/>
    </source>
</evidence>
<feature type="domain" description="RDD" evidence="6">
    <location>
        <begin position="38"/>
        <end position="159"/>
    </location>
</feature>
<evidence type="ECO:0000313" key="7">
    <source>
        <dbReference type="EMBL" id="SDG22709.1"/>
    </source>
</evidence>
<dbReference type="Pfam" id="PF06271">
    <property type="entry name" value="RDD"/>
    <property type="match status" value="1"/>
</dbReference>
<reference evidence="7 10" key="2">
    <citation type="submission" date="2016-10" db="EMBL/GenBank/DDBJ databases">
        <authorList>
            <person name="de Groot N.N."/>
        </authorList>
    </citation>
    <scope>NUCLEOTIDE SEQUENCE [LARGE SCALE GENOMIC DNA]</scope>
    <source>
        <strain evidence="10">BP1-145</strain>
        <strain evidence="7">BP1-148</strain>
    </source>
</reference>
<accession>A0A1H0FED7</accession>
<feature type="transmembrane region" description="Helical" evidence="5">
    <location>
        <begin position="74"/>
        <end position="94"/>
    </location>
</feature>
<evidence type="ECO:0000313" key="9">
    <source>
        <dbReference type="Proteomes" id="UP000198779"/>
    </source>
</evidence>
<comment type="subcellular location">
    <subcellularLocation>
        <location evidence="1">Membrane</location>
        <topology evidence="1">Multi-pass membrane protein</topology>
    </subcellularLocation>
</comment>
<evidence type="ECO:0000256" key="3">
    <source>
        <dbReference type="ARBA" id="ARBA00022989"/>
    </source>
</evidence>
<keyword evidence="2 5" id="KW-0812">Transmembrane</keyword>
<dbReference type="STRING" id="645274.SAMN04487901_101327"/>
<dbReference type="PANTHER" id="PTHR38480">
    <property type="entry name" value="SLR0254 PROTEIN"/>
    <property type="match status" value="1"/>
</dbReference>
<protein>
    <submittedName>
        <fullName evidence="8">Uncharacterized membrane protein YckC, RDD family</fullName>
    </submittedName>
</protein>
<feature type="transmembrane region" description="Helical" evidence="5">
    <location>
        <begin position="45"/>
        <end position="67"/>
    </location>
</feature>
<dbReference type="GO" id="GO:0016020">
    <property type="term" value="C:membrane"/>
    <property type="evidence" value="ECO:0007669"/>
    <property type="project" value="UniProtKB-SubCell"/>
</dbReference>
<feature type="transmembrane region" description="Helical" evidence="5">
    <location>
        <begin position="126"/>
        <end position="146"/>
    </location>
</feature>
<evidence type="ECO:0000256" key="1">
    <source>
        <dbReference type="ARBA" id="ARBA00004141"/>
    </source>
</evidence>
<evidence type="ECO:0000259" key="6">
    <source>
        <dbReference type="Pfam" id="PF06271"/>
    </source>
</evidence>
<name>A0A1H0FED7_9BACT</name>
<dbReference type="EMBL" id="FNCQ01000001">
    <property type="protein sequence ID" value="SDG22709.1"/>
    <property type="molecule type" value="Genomic_DNA"/>
</dbReference>
<evidence type="ECO:0000313" key="8">
    <source>
        <dbReference type="EMBL" id="SDN92970.1"/>
    </source>
</evidence>